<name>A0A6G1S8L4_9ACAR</name>
<dbReference type="GO" id="GO:0006275">
    <property type="term" value="P:regulation of DNA replication"/>
    <property type="evidence" value="ECO:0007669"/>
    <property type="project" value="InterPro"/>
</dbReference>
<sequence>MFEARLVQGQLFKKILDAVKDLVNEASWDCSPSGMALQAMDTSHVSLVAAQLKSEAFDQYRCDKPIMLGMNLPNFFKFLKCAGNDDVITIRATDECDKVTLLFEDKNATETSEYELKLINLDNEYLGIPDQEYTVDIEMPSAKFSRICRDLNQIGDNVTISCVKDSVRFSISGDLGTGSINLSQNADADKPEDGVTIKMIEPICLSFSLKYLIQFSKAAPLSPRMKLSLKTDAPLVVSYGINNSDDEEIGYMRYYLAPKMDEGEA</sequence>
<evidence type="ECO:0000256" key="5">
    <source>
        <dbReference type="ARBA" id="ARBA00023242"/>
    </source>
</evidence>
<feature type="domain" description="Proliferating cell nuclear antigen PCNA C-terminal" evidence="9">
    <location>
        <begin position="127"/>
        <end position="259"/>
    </location>
</feature>
<dbReference type="InterPro" id="IPR046938">
    <property type="entry name" value="DNA_clamp_sf"/>
</dbReference>
<comment type="subcellular location">
    <subcellularLocation>
        <location evidence="1 6">Nucleus</location>
    </subcellularLocation>
</comment>
<evidence type="ECO:0000256" key="1">
    <source>
        <dbReference type="ARBA" id="ARBA00004123"/>
    </source>
</evidence>
<feature type="domain" description="Proliferating cell nuclear antigen PCNA N-terminal" evidence="8">
    <location>
        <begin position="1"/>
        <end position="123"/>
    </location>
</feature>
<evidence type="ECO:0000256" key="6">
    <source>
        <dbReference type="RuleBase" id="RU000641"/>
    </source>
</evidence>
<dbReference type="SUPFAM" id="SSF55979">
    <property type="entry name" value="DNA clamp"/>
    <property type="match status" value="2"/>
</dbReference>
<dbReference type="GO" id="GO:0042542">
    <property type="term" value="P:response to hydrogen peroxide"/>
    <property type="evidence" value="ECO:0007669"/>
    <property type="project" value="UniProtKB-ARBA"/>
</dbReference>
<dbReference type="InterPro" id="IPR022649">
    <property type="entry name" value="Pr_cel_nuc_antig_C"/>
</dbReference>
<dbReference type="Gene3D" id="3.70.10.10">
    <property type="match status" value="1"/>
</dbReference>
<keyword evidence="4 7" id="KW-0238">DNA-binding</keyword>
<dbReference type="FunFam" id="3.70.10.10:FF:000001">
    <property type="entry name" value="Proliferating cell nuclear antigen"/>
    <property type="match status" value="1"/>
</dbReference>
<dbReference type="GO" id="GO:0043626">
    <property type="term" value="C:PCNA complex"/>
    <property type="evidence" value="ECO:0007669"/>
    <property type="project" value="TreeGrafter"/>
</dbReference>
<comment type="function">
    <text evidence="6">This protein is an auxiliary protein of DNA polymerase delta and is involved in the control of eukaryotic DNA replication by increasing the polymerase's processivity during elongation of the leading strand.</text>
</comment>
<evidence type="ECO:0000256" key="7">
    <source>
        <dbReference type="RuleBase" id="RU003671"/>
    </source>
</evidence>
<dbReference type="CDD" id="cd00577">
    <property type="entry name" value="PCNA"/>
    <property type="match status" value="1"/>
</dbReference>
<evidence type="ECO:0000259" key="9">
    <source>
        <dbReference type="Pfam" id="PF02747"/>
    </source>
</evidence>
<evidence type="ECO:0000256" key="2">
    <source>
        <dbReference type="ARBA" id="ARBA00010462"/>
    </source>
</evidence>
<dbReference type="Pfam" id="PF00705">
    <property type="entry name" value="PCNA_N"/>
    <property type="match status" value="1"/>
</dbReference>
<evidence type="ECO:0000256" key="4">
    <source>
        <dbReference type="ARBA" id="ARBA00023125"/>
    </source>
</evidence>
<dbReference type="HAMAP" id="MF_00317">
    <property type="entry name" value="DNApol_clamp_arch"/>
    <property type="match status" value="1"/>
</dbReference>
<dbReference type="GO" id="GO:0006298">
    <property type="term" value="P:mismatch repair"/>
    <property type="evidence" value="ECO:0007669"/>
    <property type="project" value="TreeGrafter"/>
</dbReference>
<dbReference type="PRINTS" id="PR00339">
    <property type="entry name" value="PCNACYCLIN"/>
</dbReference>
<reference evidence="10" key="1">
    <citation type="submission" date="2018-10" db="EMBL/GenBank/DDBJ databases">
        <title>Transcriptome assembly of Aceria tosichella (Wheat curl mite) Type 2.</title>
        <authorList>
            <person name="Scully E.D."/>
            <person name="Geib S.M."/>
            <person name="Palmer N.A."/>
            <person name="Gupta A.K."/>
            <person name="Sarath G."/>
            <person name="Tatineni S."/>
        </authorList>
    </citation>
    <scope>NUCLEOTIDE SEQUENCE</scope>
    <source>
        <strain evidence="10">LincolnNE</strain>
    </source>
</reference>
<dbReference type="GO" id="GO:0072702">
    <property type="term" value="P:response to methyl methanesulfonate"/>
    <property type="evidence" value="ECO:0007669"/>
    <property type="project" value="UniProtKB-ARBA"/>
</dbReference>
<comment type="similarity">
    <text evidence="2 7">Belongs to the PCNA family.</text>
</comment>
<evidence type="ECO:0000313" key="10">
    <source>
        <dbReference type="EMBL" id="MDE46292.1"/>
    </source>
</evidence>
<dbReference type="InterPro" id="IPR022648">
    <property type="entry name" value="Pr_cel_nuc_antig_N"/>
</dbReference>
<dbReference type="PANTHER" id="PTHR11352:SF0">
    <property type="entry name" value="PROLIFERATING CELL NUCLEAR ANTIGEN"/>
    <property type="match status" value="1"/>
</dbReference>
<dbReference type="GO" id="GO:0019985">
    <property type="term" value="P:translesion synthesis"/>
    <property type="evidence" value="ECO:0007669"/>
    <property type="project" value="TreeGrafter"/>
</dbReference>
<dbReference type="PANTHER" id="PTHR11352">
    <property type="entry name" value="PROLIFERATING CELL NUCLEAR ANTIGEN"/>
    <property type="match status" value="1"/>
</dbReference>
<dbReference type="GO" id="GO:0030337">
    <property type="term" value="F:DNA polymerase processivity factor activity"/>
    <property type="evidence" value="ECO:0007669"/>
    <property type="project" value="InterPro"/>
</dbReference>
<accession>A0A6G1S8L4</accession>
<dbReference type="NCBIfam" id="TIGR00590">
    <property type="entry name" value="pcna"/>
    <property type="match status" value="1"/>
</dbReference>
<keyword evidence="3 7" id="KW-0235">DNA replication</keyword>
<organism evidence="10">
    <name type="scientific">Aceria tosichella</name>
    <name type="common">wheat curl mite</name>
    <dbReference type="NCBI Taxonomy" id="561515"/>
    <lineage>
        <taxon>Eukaryota</taxon>
        <taxon>Metazoa</taxon>
        <taxon>Ecdysozoa</taxon>
        <taxon>Arthropoda</taxon>
        <taxon>Chelicerata</taxon>
        <taxon>Arachnida</taxon>
        <taxon>Acari</taxon>
        <taxon>Acariformes</taxon>
        <taxon>Trombidiformes</taxon>
        <taxon>Prostigmata</taxon>
        <taxon>Eupodina</taxon>
        <taxon>Eriophyoidea</taxon>
        <taxon>Eriophyidae</taxon>
        <taxon>Eriophyinae</taxon>
        <taxon>Aceriini</taxon>
        <taxon>Aceria</taxon>
    </lineage>
</organism>
<dbReference type="GO" id="GO:0003677">
    <property type="term" value="F:DNA binding"/>
    <property type="evidence" value="ECO:0007669"/>
    <property type="project" value="UniProtKB-KW"/>
</dbReference>
<dbReference type="InterPro" id="IPR000730">
    <property type="entry name" value="Pr_cel_nuc_antig"/>
</dbReference>
<dbReference type="AlphaFoldDB" id="A0A6G1S8L4"/>
<proteinExistence type="inferred from homology"/>
<dbReference type="GO" id="GO:0006272">
    <property type="term" value="P:leading strand elongation"/>
    <property type="evidence" value="ECO:0007669"/>
    <property type="project" value="TreeGrafter"/>
</dbReference>
<keyword evidence="5 6" id="KW-0539">Nucleus</keyword>
<dbReference type="EMBL" id="GGYP01001521">
    <property type="protein sequence ID" value="MDE46292.1"/>
    <property type="molecule type" value="Transcribed_RNA"/>
</dbReference>
<protein>
    <recommendedName>
        <fullName evidence="6">DNA sliding clamp PCNA</fullName>
    </recommendedName>
</protein>
<evidence type="ECO:0000256" key="3">
    <source>
        <dbReference type="ARBA" id="ARBA00022705"/>
    </source>
</evidence>
<evidence type="ECO:0000259" key="8">
    <source>
        <dbReference type="Pfam" id="PF00705"/>
    </source>
</evidence>
<dbReference type="Pfam" id="PF02747">
    <property type="entry name" value="PCNA_C"/>
    <property type="match status" value="1"/>
</dbReference>
<gene>
    <name evidence="10" type="primary">PCNA</name>
    <name evidence="10" type="ORF">g.15108</name>
</gene>